<reference evidence="3 4" key="1">
    <citation type="submission" date="2023-06" db="EMBL/GenBank/DDBJ databases">
        <title>Black Yeasts Isolated from many extreme environments.</title>
        <authorList>
            <person name="Coleine C."/>
            <person name="Stajich J.E."/>
            <person name="Selbmann L."/>
        </authorList>
    </citation>
    <scope>NUCLEOTIDE SEQUENCE [LARGE SCALE GENOMIC DNA]</scope>
    <source>
        <strain evidence="3 4">CCFEE 5887</strain>
    </source>
</reference>
<name>A0AAV9QN02_9PEZI</name>
<feature type="transmembrane region" description="Helical" evidence="2">
    <location>
        <begin position="814"/>
        <end position="836"/>
    </location>
</feature>
<feature type="transmembrane region" description="Helical" evidence="2">
    <location>
        <begin position="226"/>
        <end position="244"/>
    </location>
</feature>
<dbReference type="Proteomes" id="UP001345827">
    <property type="component" value="Unassembled WGS sequence"/>
</dbReference>
<feature type="transmembrane region" description="Helical" evidence="2">
    <location>
        <begin position="118"/>
        <end position="139"/>
    </location>
</feature>
<feature type="transmembrane region" description="Helical" evidence="2">
    <location>
        <begin position="159"/>
        <end position="178"/>
    </location>
</feature>
<dbReference type="InterPro" id="IPR021840">
    <property type="entry name" value="DUF3433"/>
</dbReference>
<feature type="transmembrane region" description="Helical" evidence="2">
    <location>
        <begin position="584"/>
        <end position="606"/>
    </location>
</feature>
<evidence type="ECO:0000256" key="2">
    <source>
        <dbReference type="SAM" id="Phobius"/>
    </source>
</evidence>
<gene>
    <name evidence="3" type="ORF">LTR25_001648</name>
</gene>
<feature type="region of interest" description="Disordered" evidence="1">
    <location>
        <begin position="23"/>
        <end position="73"/>
    </location>
</feature>
<evidence type="ECO:0000256" key="1">
    <source>
        <dbReference type="SAM" id="MobiDB-lite"/>
    </source>
</evidence>
<feature type="transmembrane region" description="Helical" evidence="2">
    <location>
        <begin position="743"/>
        <end position="764"/>
    </location>
</feature>
<evidence type="ECO:0000313" key="4">
    <source>
        <dbReference type="Proteomes" id="UP001345827"/>
    </source>
</evidence>
<proteinExistence type="predicted"/>
<sequence length="1441" mass="158526">MARRGRSASQSNFEYNDTFETLPLRPIYQPSPTSAADPLLTQQHDSQETKSASQITATGSLRSGNHPRASWPARPQYLPLQDADIVDGTSPHSPQPSSRTLKHSIAPLWKPMFLRWPFLLSTLVIALLLGLVVILLLAVSASHDGLGADDGSSTILFGWRFAPTLVTVLYTILTAMSYNDAQRTEPFAQMAHASGASSASSILKSRTPWWFVLSNSLKRRNNHGNVNFFLLSITLVNIIGFLLINPLSSALLQSQPIDLITQTSFSRYQVDENAPISLVSDDLVYFRTIGNILQNLTTSAWLTDKYAVVPFWPSSESANLGITLTNSNQHWEVNSTVLSVDFECEAMATRTTTSGDGALILTDSNGCETAIGVCGQGVASLGGGSWFAPPNFTLTVWDSDADASSGKCYNSTAQCSNRQIILATNSTWEFDPKNDYSQWFHASAWSCETNFYRADIPVSVSTGTSGTSLDVDDSVFHAHRSLLQPIVFNQARFEGAFLNQNWTSVIYTTQPSQSPNFGGVSALLGALYDFTPAAMLGANSVVEHAQRIKQRFLGEMALNTITNNSPITQSGSITNTERRVVVNLPVAIALAILFTISAGLTGLALWTSSRRSLNLHNDPASVAAVIKLTNTNTMLRDSLKTQWPVQSPESDTNLRASRHFLQDGAISSAKSDVLDTEDVNSKVERRSNWKPFALRLYAGLLLLLFLALVFAAILTLFILAYTVGLYESAFTYQTNLVPSKSSLFTFAPYSIVPTFLAVVIGLWWDDLDETFRRLQPYVTMAQKAVPISPIVGLSYLPSYSIGSVAKALRNRHEYVALVSAAAVLVQVLTVSMSALWQRADGSRPGDMALIRSFEPRTQPLVYTLAGSTAMGSGDLTGQAIISSFYGDLSTNWLYSATLQLAYNGSQPPWSRDGWSFVPVDLSSVVDSAMYKNTPSTNNSDPNSASSAKTVNVTVTTPALRGKLTCSAAGQVSNLSSWTTQWDLTNRMVWNVTKNPAELHNGYEVNGNFELGAIADLSTTPILARDHTLLCCRNASSVEANSGASALGYWSNNYAENQVYDFDDADITYPRNLTMKWIRGTTASQLYLMNETYEGYYHGEYDDFRHLIWTEAPQMAALNCQPRIEWTNASVTVDMATGRVYTYKIEDDGDAIQILEHAWSDAYLPHDYVAPGDNASTGQFHNQYTVSFGVLFQDAMLFASDLKYFWPAGGGTQSFVEDLDDKNFNFRLEQQGLNTDLMSYSMYQLANGDIDVLMDPTQMEQLGQTVFSTFFQHFVSANVTTEGGWGFQKIGATLPAYLAPLSNGTQPDANTSLTSDTNAHVHVEIAVEVLQMSPVAVYLSLVILLVLMLVTLFVYSVGYRRFRKLRHDFDNLASVVSVICDSERLRAWVNEHPDPETWTERARARGGQVPLVRLGMFMGSDGVERWGIAIVEDAEEDHEQRT</sequence>
<comment type="caution">
    <text evidence="3">The sequence shown here is derived from an EMBL/GenBank/DDBJ whole genome shotgun (WGS) entry which is preliminary data.</text>
</comment>
<organism evidence="3 4">
    <name type="scientific">Vermiconidia calcicola</name>
    <dbReference type="NCBI Taxonomy" id="1690605"/>
    <lineage>
        <taxon>Eukaryota</taxon>
        <taxon>Fungi</taxon>
        <taxon>Dikarya</taxon>
        <taxon>Ascomycota</taxon>
        <taxon>Pezizomycotina</taxon>
        <taxon>Dothideomycetes</taxon>
        <taxon>Dothideomycetidae</taxon>
        <taxon>Mycosphaerellales</taxon>
        <taxon>Extremaceae</taxon>
        <taxon>Vermiconidia</taxon>
    </lineage>
</organism>
<keyword evidence="2" id="KW-0812">Transmembrane</keyword>
<keyword evidence="2" id="KW-0472">Membrane</keyword>
<dbReference type="PANTHER" id="PTHR37544:SF3">
    <property type="entry name" value="SPRAY"/>
    <property type="match status" value="1"/>
</dbReference>
<feature type="transmembrane region" description="Helical" evidence="2">
    <location>
        <begin position="1334"/>
        <end position="1356"/>
    </location>
</feature>
<dbReference type="PANTHER" id="PTHR37544">
    <property type="entry name" value="SPRAY-RELATED"/>
    <property type="match status" value="1"/>
</dbReference>
<accession>A0AAV9QN02</accession>
<keyword evidence="2" id="KW-1133">Transmembrane helix</keyword>
<evidence type="ECO:0000313" key="3">
    <source>
        <dbReference type="EMBL" id="KAK5544033.1"/>
    </source>
</evidence>
<protein>
    <submittedName>
        <fullName evidence="3">Uncharacterized protein</fullName>
    </submittedName>
</protein>
<dbReference type="Pfam" id="PF11915">
    <property type="entry name" value="DUF3433"/>
    <property type="match status" value="2"/>
</dbReference>
<keyword evidence="4" id="KW-1185">Reference proteome</keyword>
<feature type="compositionally biased region" description="Polar residues" evidence="1">
    <location>
        <begin position="30"/>
        <end position="63"/>
    </location>
</feature>
<dbReference type="EMBL" id="JAXLQG010000002">
    <property type="protein sequence ID" value="KAK5544033.1"/>
    <property type="molecule type" value="Genomic_DNA"/>
</dbReference>
<feature type="transmembrane region" description="Helical" evidence="2">
    <location>
        <begin position="696"/>
        <end position="723"/>
    </location>
</feature>